<dbReference type="OrthoDB" id="19329at2759"/>
<keyword evidence="4" id="KW-1185">Reference proteome</keyword>
<proteinExistence type="predicted"/>
<feature type="domain" description="C2H2-type" evidence="2">
    <location>
        <begin position="85"/>
        <end position="107"/>
    </location>
</feature>
<name>A0A0C3DL26_OIDMZ</name>
<dbReference type="Pfam" id="PF12756">
    <property type="entry name" value="zf-C2H2_2"/>
    <property type="match status" value="1"/>
</dbReference>
<dbReference type="GO" id="GO:0030687">
    <property type="term" value="C:preribosome, large subunit precursor"/>
    <property type="evidence" value="ECO:0007669"/>
    <property type="project" value="TreeGrafter"/>
</dbReference>
<accession>A0A0C3DL26</accession>
<organism evidence="3 4">
    <name type="scientific">Oidiodendron maius (strain Zn)</name>
    <dbReference type="NCBI Taxonomy" id="913774"/>
    <lineage>
        <taxon>Eukaryota</taxon>
        <taxon>Fungi</taxon>
        <taxon>Dikarya</taxon>
        <taxon>Ascomycota</taxon>
        <taxon>Pezizomycotina</taxon>
        <taxon>Leotiomycetes</taxon>
        <taxon>Leotiomycetes incertae sedis</taxon>
        <taxon>Myxotrichaceae</taxon>
        <taxon>Oidiodendron</taxon>
    </lineage>
</organism>
<dbReference type="AlphaFoldDB" id="A0A0C3DL26"/>
<evidence type="ECO:0000313" key="4">
    <source>
        <dbReference type="Proteomes" id="UP000054321"/>
    </source>
</evidence>
<gene>
    <name evidence="3" type="ORF">OIDMADRAFT_178606</name>
</gene>
<sequence>MLQLTTSADNQLPKHGCQTCGLNFDNRETQREHMREQWHVYNLKRRIASLPPISANLYRERVLIGDSQQESGESAEDPSLLVQSCIDCEQRYTSQDALHKHLKSQSHALRLIESASKTLDSANNPSLGDLSLNNTESAENGLLDDDEEQFNPRQCLFCNVESPSMESNLVHMSHDHSFFIPDTEYLVDMESFLSYLFIVISGFHECLFCGSEKCSKLAVQDHMRGKGHCKLDFETDEHELHQFYDFSGDADEGGSELMDPVILIPDEDELHLPSGKTLGHRSASHLSRRKTSTLRSVEENSRKLLPEGASSGPMPAVSNDRRVAMRAGTSSSMIGVSDLRQRSLIAVEQKMLIVERREKNNYESKVDRGGNSQKRFRVLSMGKKMGGLEKRLG</sequence>
<dbReference type="SUPFAM" id="SSF57667">
    <property type="entry name" value="beta-beta-alpha zinc fingers"/>
    <property type="match status" value="1"/>
</dbReference>
<dbReference type="PROSITE" id="PS00028">
    <property type="entry name" value="ZINC_FINGER_C2H2_1"/>
    <property type="match status" value="2"/>
</dbReference>
<feature type="compositionally biased region" description="Basic residues" evidence="1">
    <location>
        <begin position="278"/>
        <end position="292"/>
    </location>
</feature>
<dbReference type="SMART" id="SM00355">
    <property type="entry name" value="ZnF_C2H2"/>
    <property type="match status" value="4"/>
</dbReference>
<dbReference type="GO" id="GO:0042273">
    <property type="term" value="P:ribosomal large subunit biogenesis"/>
    <property type="evidence" value="ECO:0007669"/>
    <property type="project" value="TreeGrafter"/>
</dbReference>
<protein>
    <recommendedName>
        <fullName evidence="2">C2H2-type domain-containing protein</fullName>
    </recommendedName>
</protein>
<dbReference type="InterPro" id="IPR040025">
    <property type="entry name" value="Znf622/Rei1/Reh1"/>
</dbReference>
<evidence type="ECO:0000259" key="2">
    <source>
        <dbReference type="PROSITE" id="PS00028"/>
    </source>
</evidence>
<dbReference type="InterPro" id="IPR013087">
    <property type="entry name" value="Znf_C2H2_type"/>
</dbReference>
<evidence type="ECO:0000256" key="1">
    <source>
        <dbReference type="SAM" id="MobiDB-lite"/>
    </source>
</evidence>
<evidence type="ECO:0000313" key="3">
    <source>
        <dbReference type="EMBL" id="KIN02713.1"/>
    </source>
</evidence>
<feature type="compositionally biased region" description="Basic and acidic residues" evidence="1">
    <location>
        <begin position="296"/>
        <end position="305"/>
    </location>
</feature>
<dbReference type="Proteomes" id="UP000054321">
    <property type="component" value="Unassembled WGS sequence"/>
</dbReference>
<feature type="region of interest" description="Disordered" evidence="1">
    <location>
        <begin position="275"/>
        <end position="317"/>
    </location>
</feature>
<dbReference type="STRING" id="913774.A0A0C3DL26"/>
<dbReference type="EMBL" id="KN832874">
    <property type="protein sequence ID" value="KIN02713.1"/>
    <property type="molecule type" value="Genomic_DNA"/>
</dbReference>
<feature type="domain" description="C2H2-type" evidence="2">
    <location>
        <begin position="17"/>
        <end position="39"/>
    </location>
</feature>
<dbReference type="InterPro" id="IPR036236">
    <property type="entry name" value="Znf_C2H2_sf"/>
</dbReference>
<dbReference type="InterPro" id="IPR041661">
    <property type="entry name" value="ZN622/Rei1/Reh1_Znf-C2H2"/>
</dbReference>
<dbReference type="HOGENOM" id="CLU_018787_2_1_1"/>
<dbReference type="InParanoid" id="A0A0C3DL26"/>
<reference evidence="4" key="2">
    <citation type="submission" date="2015-01" db="EMBL/GenBank/DDBJ databases">
        <title>Evolutionary Origins and Diversification of the Mycorrhizal Mutualists.</title>
        <authorList>
            <consortium name="DOE Joint Genome Institute"/>
            <consortium name="Mycorrhizal Genomics Consortium"/>
            <person name="Kohler A."/>
            <person name="Kuo A."/>
            <person name="Nagy L.G."/>
            <person name="Floudas D."/>
            <person name="Copeland A."/>
            <person name="Barry K.W."/>
            <person name="Cichocki N."/>
            <person name="Veneault-Fourrey C."/>
            <person name="LaButti K."/>
            <person name="Lindquist E.A."/>
            <person name="Lipzen A."/>
            <person name="Lundell T."/>
            <person name="Morin E."/>
            <person name="Murat C."/>
            <person name="Riley R."/>
            <person name="Ohm R."/>
            <person name="Sun H."/>
            <person name="Tunlid A."/>
            <person name="Henrissat B."/>
            <person name="Grigoriev I.V."/>
            <person name="Hibbett D.S."/>
            <person name="Martin F."/>
        </authorList>
    </citation>
    <scope>NUCLEOTIDE SEQUENCE [LARGE SCALE GENOMIC DNA]</scope>
    <source>
        <strain evidence="4">Zn</strain>
    </source>
</reference>
<reference evidence="3 4" key="1">
    <citation type="submission" date="2014-04" db="EMBL/GenBank/DDBJ databases">
        <authorList>
            <consortium name="DOE Joint Genome Institute"/>
            <person name="Kuo A."/>
            <person name="Martino E."/>
            <person name="Perotto S."/>
            <person name="Kohler A."/>
            <person name="Nagy L.G."/>
            <person name="Floudas D."/>
            <person name="Copeland A."/>
            <person name="Barry K.W."/>
            <person name="Cichocki N."/>
            <person name="Veneault-Fourrey C."/>
            <person name="LaButti K."/>
            <person name="Lindquist E.A."/>
            <person name="Lipzen A."/>
            <person name="Lundell T."/>
            <person name="Morin E."/>
            <person name="Murat C."/>
            <person name="Sun H."/>
            <person name="Tunlid A."/>
            <person name="Henrissat B."/>
            <person name="Grigoriev I.V."/>
            <person name="Hibbett D.S."/>
            <person name="Martin F."/>
            <person name="Nordberg H.P."/>
            <person name="Cantor M.N."/>
            <person name="Hua S.X."/>
        </authorList>
    </citation>
    <scope>NUCLEOTIDE SEQUENCE [LARGE SCALE GENOMIC DNA]</scope>
    <source>
        <strain evidence="3 4">Zn</strain>
    </source>
</reference>
<dbReference type="PANTHER" id="PTHR13182">
    <property type="entry name" value="ZINC FINGER PROTEIN 622"/>
    <property type="match status" value="1"/>
</dbReference>
<dbReference type="PANTHER" id="PTHR13182:SF8">
    <property type="entry name" value="CYTOPLASMIC 60S SUBUNIT BIOGENESIS FACTOR ZNF622"/>
    <property type="match status" value="1"/>
</dbReference>